<dbReference type="InterPro" id="IPR051540">
    <property type="entry name" value="S-2-haloacid_dehalogenase"/>
</dbReference>
<dbReference type="InterPro" id="IPR023214">
    <property type="entry name" value="HAD_sf"/>
</dbReference>
<dbReference type="RefSeq" id="WP_107569833.1">
    <property type="nucleotide sequence ID" value="NZ_PYYB01000002.1"/>
</dbReference>
<dbReference type="EMBL" id="PYYB01000002">
    <property type="protein sequence ID" value="PTL56114.1"/>
    <property type="molecule type" value="Genomic_DNA"/>
</dbReference>
<dbReference type="PANTHER" id="PTHR43316:SF9">
    <property type="entry name" value="ACID DEHALOGENASE, PUTATIVE (AFU_ORTHOLOGUE AFUA_6G14460)-RELATED"/>
    <property type="match status" value="1"/>
</dbReference>
<organism evidence="2 3">
    <name type="scientific">Paraconexibacter algicola</name>
    <dbReference type="NCBI Taxonomy" id="2133960"/>
    <lineage>
        <taxon>Bacteria</taxon>
        <taxon>Bacillati</taxon>
        <taxon>Actinomycetota</taxon>
        <taxon>Thermoleophilia</taxon>
        <taxon>Solirubrobacterales</taxon>
        <taxon>Paraconexibacteraceae</taxon>
        <taxon>Paraconexibacter</taxon>
    </lineage>
</organism>
<dbReference type="CDD" id="cd02588">
    <property type="entry name" value="HAD_L2-DEX"/>
    <property type="match status" value="1"/>
</dbReference>
<name>A0A2T4UE96_9ACTN</name>
<dbReference type="AlphaFoldDB" id="A0A2T4UE96"/>
<dbReference type="Proteomes" id="UP000240739">
    <property type="component" value="Unassembled WGS sequence"/>
</dbReference>
<dbReference type="PANTHER" id="PTHR43316">
    <property type="entry name" value="HYDROLASE, HALOACID DELAHOGENASE-RELATED"/>
    <property type="match status" value="1"/>
</dbReference>
<reference evidence="2 3" key="1">
    <citation type="submission" date="2018-03" db="EMBL/GenBank/DDBJ databases">
        <title>Aquarubrobacter algicola gen. nov., sp. nov., a novel actinobacterium isolated from shallow eutrophic lake during the end of cyanobacterial harmful algal blooms.</title>
        <authorList>
            <person name="Chun S.J."/>
        </authorList>
    </citation>
    <scope>NUCLEOTIDE SEQUENCE [LARGE SCALE GENOMIC DNA]</scope>
    <source>
        <strain evidence="2 3">Seoho-28</strain>
    </source>
</reference>
<dbReference type="PRINTS" id="PR00413">
    <property type="entry name" value="HADHALOGNASE"/>
</dbReference>
<keyword evidence="1" id="KW-0378">Hydrolase</keyword>
<dbReference type="Pfam" id="PF00702">
    <property type="entry name" value="Hydrolase"/>
    <property type="match status" value="1"/>
</dbReference>
<dbReference type="SUPFAM" id="SSF56784">
    <property type="entry name" value="HAD-like"/>
    <property type="match status" value="1"/>
</dbReference>
<dbReference type="InterPro" id="IPR036412">
    <property type="entry name" value="HAD-like_sf"/>
</dbReference>
<keyword evidence="3" id="KW-1185">Reference proteome</keyword>
<dbReference type="OrthoDB" id="3774052at2"/>
<evidence type="ECO:0000313" key="3">
    <source>
        <dbReference type="Proteomes" id="UP000240739"/>
    </source>
</evidence>
<dbReference type="InterPro" id="IPR006439">
    <property type="entry name" value="HAD-SF_hydro_IA"/>
</dbReference>
<proteinExistence type="predicted"/>
<dbReference type="NCBIfam" id="TIGR01428">
    <property type="entry name" value="HAD_type_II"/>
    <property type="match status" value="1"/>
</dbReference>
<sequence>MLDLASVDALTFDCYGTLIDWERGIADALGAVLAAHGVPAPGDDALLERFARHETAVEAGPYRRYADVLGAALVAIGEELGFAPTDDEVRAFGRSVADWPAFPDSGEALRVLGTRFRLGVLTNCDDDLFAASARRLGVTFDAVVTAQQVGAYKPDARGFGVLEERLGLPRERIVHVAQSLFHDHVPARALGYATVWVDRRAGRAGFGATPAATATPDLVVPDMAALAARLSPG</sequence>
<dbReference type="NCBIfam" id="TIGR01493">
    <property type="entry name" value="HAD-SF-IA-v2"/>
    <property type="match status" value="1"/>
</dbReference>
<protein>
    <submittedName>
        <fullName evidence="2">Haloacid dehalogenase type II</fullName>
    </submittedName>
</protein>
<dbReference type="SFLD" id="SFLDG01129">
    <property type="entry name" value="C1.5:_HAD__Beta-PGM__Phosphata"/>
    <property type="match status" value="1"/>
</dbReference>
<accession>A0A2T4UE96</accession>
<evidence type="ECO:0000313" key="2">
    <source>
        <dbReference type="EMBL" id="PTL56114.1"/>
    </source>
</evidence>
<dbReference type="GO" id="GO:0019120">
    <property type="term" value="F:hydrolase activity, acting on acid halide bonds, in C-halide compounds"/>
    <property type="evidence" value="ECO:0007669"/>
    <property type="project" value="InterPro"/>
</dbReference>
<dbReference type="Gene3D" id="3.40.50.1000">
    <property type="entry name" value="HAD superfamily/HAD-like"/>
    <property type="match status" value="1"/>
</dbReference>
<gene>
    <name evidence="2" type="ORF">C7Y72_14055</name>
</gene>
<dbReference type="SFLD" id="SFLDS00003">
    <property type="entry name" value="Haloacid_Dehalogenase"/>
    <property type="match status" value="1"/>
</dbReference>
<comment type="caution">
    <text evidence="2">The sequence shown here is derived from an EMBL/GenBank/DDBJ whole genome shotgun (WGS) entry which is preliminary data.</text>
</comment>
<dbReference type="Gene3D" id="1.10.150.750">
    <property type="match status" value="1"/>
</dbReference>
<evidence type="ECO:0000256" key="1">
    <source>
        <dbReference type="ARBA" id="ARBA00022801"/>
    </source>
</evidence>
<dbReference type="InterPro" id="IPR006328">
    <property type="entry name" value="2-HAD"/>
</dbReference>